<accession>A0A2G5T1U4</accession>
<evidence type="ECO:0000313" key="2">
    <source>
        <dbReference type="Proteomes" id="UP000230233"/>
    </source>
</evidence>
<gene>
    <name evidence="1" type="primary">Cnig_chr_X.g26051</name>
    <name evidence="1" type="ORF">B9Z55_026051</name>
</gene>
<sequence length="128" mass="14741">MSSPPRWSTNRVLTISILHDPSVNRDVSLHENFRNLIQVSEILFEMANRIRSSLCPQLRHFSHIRLIITVLGTCESFNPRVDPADHAGYIFAKQQMEKGPFTMQNHALVYIDTSKDRSCFTASFKQHV</sequence>
<name>A0A2G5T1U4_9PELO</name>
<keyword evidence="2" id="KW-1185">Reference proteome</keyword>
<organism evidence="1 2">
    <name type="scientific">Caenorhabditis nigoni</name>
    <dbReference type="NCBI Taxonomy" id="1611254"/>
    <lineage>
        <taxon>Eukaryota</taxon>
        <taxon>Metazoa</taxon>
        <taxon>Ecdysozoa</taxon>
        <taxon>Nematoda</taxon>
        <taxon>Chromadorea</taxon>
        <taxon>Rhabditida</taxon>
        <taxon>Rhabditina</taxon>
        <taxon>Rhabditomorpha</taxon>
        <taxon>Rhabditoidea</taxon>
        <taxon>Rhabditidae</taxon>
        <taxon>Peloderinae</taxon>
        <taxon>Caenorhabditis</taxon>
    </lineage>
</organism>
<dbReference type="Proteomes" id="UP000230233">
    <property type="component" value="Chromosome X"/>
</dbReference>
<evidence type="ECO:0000313" key="1">
    <source>
        <dbReference type="EMBL" id="PIC21081.1"/>
    </source>
</evidence>
<dbReference type="EMBL" id="PDUG01000006">
    <property type="protein sequence ID" value="PIC21081.1"/>
    <property type="molecule type" value="Genomic_DNA"/>
</dbReference>
<dbReference type="AlphaFoldDB" id="A0A2G5T1U4"/>
<proteinExistence type="predicted"/>
<protein>
    <submittedName>
        <fullName evidence="1">Uncharacterized protein</fullName>
    </submittedName>
</protein>
<comment type="caution">
    <text evidence="1">The sequence shown here is derived from an EMBL/GenBank/DDBJ whole genome shotgun (WGS) entry which is preliminary data.</text>
</comment>
<reference evidence="2" key="1">
    <citation type="submission" date="2017-10" db="EMBL/GenBank/DDBJ databases">
        <title>Rapid genome shrinkage in a self-fertile nematode reveals novel sperm competition proteins.</title>
        <authorList>
            <person name="Yin D."/>
            <person name="Schwarz E.M."/>
            <person name="Thomas C.G."/>
            <person name="Felde R.L."/>
            <person name="Korf I.F."/>
            <person name="Cutter A.D."/>
            <person name="Schartner C.M."/>
            <person name="Ralston E.J."/>
            <person name="Meyer B.J."/>
            <person name="Haag E.S."/>
        </authorList>
    </citation>
    <scope>NUCLEOTIDE SEQUENCE [LARGE SCALE GENOMIC DNA]</scope>
    <source>
        <strain evidence="2">JU1422</strain>
    </source>
</reference>